<name>A0A3B1D4Q4_9ZZZZ</name>
<gene>
    <name evidence="12" type="ORF">MNBD_NITROSPIRAE01-876</name>
</gene>
<reference evidence="12" key="1">
    <citation type="submission" date="2018-06" db="EMBL/GenBank/DDBJ databases">
        <authorList>
            <person name="Zhirakovskaya E."/>
        </authorList>
    </citation>
    <scope>NUCLEOTIDE SEQUENCE</scope>
</reference>
<dbReference type="GO" id="GO:0015937">
    <property type="term" value="P:coenzyme A biosynthetic process"/>
    <property type="evidence" value="ECO:0007669"/>
    <property type="project" value="UniProtKB-KW"/>
</dbReference>
<evidence type="ECO:0000256" key="5">
    <source>
        <dbReference type="ARBA" id="ARBA00022695"/>
    </source>
</evidence>
<dbReference type="Pfam" id="PF01467">
    <property type="entry name" value="CTP_transf_like"/>
    <property type="match status" value="1"/>
</dbReference>
<evidence type="ECO:0000256" key="2">
    <source>
        <dbReference type="ARBA" id="ARBA00013868"/>
    </source>
</evidence>
<dbReference type="PANTHER" id="PTHR21342:SF1">
    <property type="entry name" value="PHOSPHOPANTETHEINE ADENYLYLTRANSFERASE"/>
    <property type="match status" value="1"/>
</dbReference>
<evidence type="ECO:0000313" key="12">
    <source>
        <dbReference type="EMBL" id="VAX33741.1"/>
    </source>
</evidence>
<proteinExistence type="inferred from homology"/>
<keyword evidence="6" id="KW-0547">Nucleotide-binding</keyword>
<evidence type="ECO:0000256" key="6">
    <source>
        <dbReference type="ARBA" id="ARBA00022741"/>
    </source>
</evidence>
<sequence length="172" mass="19290">MAHTKRPQVAVYPGTFDPITNGHIDIIGRALRLFEHVVVAVAPNPTKAPLFDANERLNMIFHATKQFKNLSVETFEGLLVHEMKRRGAIAIVRGIRAVSDFEYEFQMALMNRKLDNNVETVFLMPSEEYTYLSSSLIKEVASYGGEIADLVPEIVSEKIAQKLALKKSQGKT</sequence>
<dbReference type="PRINTS" id="PR01020">
    <property type="entry name" value="LPSBIOSNTHSS"/>
</dbReference>
<dbReference type="PANTHER" id="PTHR21342">
    <property type="entry name" value="PHOSPHOPANTETHEINE ADENYLYLTRANSFERASE"/>
    <property type="match status" value="1"/>
</dbReference>
<keyword evidence="5 12" id="KW-0548">Nucleotidyltransferase</keyword>
<evidence type="ECO:0000256" key="8">
    <source>
        <dbReference type="ARBA" id="ARBA00022842"/>
    </source>
</evidence>
<evidence type="ECO:0000256" key="10">
    <source>
        <dbReference type="ARBA" id="ARBA00029346"/>
    </source>
</evidence>
<accession>A0A3B1D4Q4</accession>
<evidence type="ECO:0000256" key="9">
    <source>
        <dbReference type="ARBA" id="ARBA00022993"/>
    </source>
</evidence>
<evidence type="ECO:0000256" key="7">
    <source>
        <dbReference type="ARBA" id="ARBA00022840"/>
    </source>
</evidence>
<dbReference type="EC" id="2.7.7.3" evidence="1"/>
<dbReference type="GO" id="GO:0005524">
    <property type="term" value="F:ATP binding"/>
    <property type="evidence" value="ECO:0007669"/>
    <property type="project" value="UniProtKB-KW"/>
</dbReference>
<evidence type="ECO:0000256" key="4">
    <source>
        <dbReference type="ARBA" id="ARBA00022679"/>
    </source>
</evidence>
<dbReference type="NCBIfam" id="TIGR01510">
    <property type="entry name" value="coaD_prev_kdtB"/>
    <property type="match status" value="1"/>
</dbReference>
<dbReference type="NCBIfam" id="TIGR00125">
    <property type="entry name" value="cyt_tran_rel"/>
    <property type="match status" value="1"/>
</dbReference>
<evidence type="ECO:0000256" key="1">
    <source>
        <dbReference type="ARBA" id="ARBA00012392"/>
    </source>
</evidence>
<dbReference type="InterPro" id="IPR004821">
    <property type="entry name" value="Cyt_trans-like"/>
</dbReference>
<evidence type="ECO:0000259" key="11">
    <source>
        <dbReference type="Pfam" id="PF01467"/>
    </source>
</evidence>
<keyword evidence="7" id="KW-0067">ATP-binding</keyword>
<organism evidence="12">
    <name type="scientific">hydrothermal vent metagenome</name>
    <dbReference type="NCBI Taxonomy" id="652676"/>
    <lineage>
        <taxon>unclassified sequences</taxon>
        <taxon>metagenomes</taxon>
        <taxon>ecological metagenomes</taxon>
    </lineage>
</organism>
<dbReference type="AlphaFoldDB" id="A0A3B1D4Q4"/>
<dbReference type="InterPro" id="IPR014729">
    <property type="entry name" value="Rossmann-like_a/b/a_fold"/>
</dbReference>
<dbReference type="SUPFAM" id="SSF52374">
    <property type="entry name" value="Nucleotidylyl transferase"/>
    <property type="match status" value="1"/>
</dbReference>
<feature type="domain" description="Cytidyltransferase-like" evidence="11">
    <location>
        <begin position="11"/>
        <end position="139"/>
    </location>
</feature>
<dbReference type="GO" id="GO:0004595">
    <property type="term" value="F:pantetheine-phosphate adenylyltransferase activity"/>
    <property type="evidence" value="ECO:0007669"/>
    <property type="project" value="UniProtKB-EC"/>
</dbReference>
<dbReference type="InterPro" id="IPR001980">
    <property type="entry name" value="PPAT"/>
</dbReference>
<protein>
    <recommendedName>
        <fullName evidence="2">Phosphopantetheine adenylyltransferase</fullName>
        <ecNumber evidence="1">2.7.7.3</ecNumber>
    </recommendedName>
</protein>
<keyword evidence="8" id="KW-0460">Magnesium</keyword>
<keyword evidence="4 12" id="KW-0808">Transferase</keyword>
<keyword evidence="3" id="KW-0963">Cytoplasm</keyword>
<dbReference type="CDD" id="cd02163">
    <property type="entry name" value="PPAT"/>
    <property type="match status" value="1"/>
</dbReference>
<dbReference type="HAMAP" id="MF_00151">
    <property type="entry name" value="PPAT_bact"/>
    <property type="match status" value="1"/>
</dbReference>
<keyword evidence="9" id="KW-0173">Coenzyme A biosynthesis</keyword>
<dbReference type="EMBL" id="UOGF01000119">
    <property type="protein sequence ID" value="VAX33741.1"/>
    <property type="molecule type" value="Genomic_DNA"/>
</dbReference>
<comment type="catalytic activity">
    <reaction evidence="10">
        <text>(R)-4'-phosphopantetheine + ATP + H(+) = 3'-dephospho-CoA + diphosphate</text>
        <dbReference type="Rhea" id="RHEA:19801"/>
        <dbReference type="ChEBI" id="CHEBI:15378"/>
        <dbReference type="ChEBI" id="CHEBI:30616"/>
        <dbReference type="ChEBI" id="CHEBI:33019"/>
        <dbReference type="ChEBI" id="CHEBI:57328"/>
        <dbReference type="ChEBI" id="CHEBI:61723"/>
        <dbReference type="EC" id="2.7.7.3"/>
    </reaction>
</comment>
<evidence type="ECO:0000256" key="3">
    <source>
        <dbReference type="ARBA" id="ARBA00022490"/>
    </source>
</evidence>
<dbReference type="Gene3D" id="3.40.50.620">
    <property type="entry name" value="HUPs"/>
    <property type="match status" value="1"/>
</dbReference>